<proteinExistence type="predicted"/>
<evidence type="ECO:0008006" key="3">
    <source>
        <dbReference type="Google" id="ProtNLM"/>
    </source>
</evidence>
<comment type="caution">
    <text evidence="1">The sequence shown here is derived from an EMBL/GenBank/DDBJ whole genome shotgun (WGS) entry which is preliminary data.</text>
</comment>
<organism evidence="1 2">
    <name type="scientific">Mesorhizobium helmanticense</name>
    <dbReference type="NCBI Taxonomy" id="1776423"/>
    <lineage>
        <taxon>Bacteria</taxon>
        <taxon>Pseudomonadati</taxon>
        <taxon>Pseudomonadota</taxon>
        <taxon>Alphaproteobacteria</taxon>
        <taxon>Hyphomicrobiales</taxon>
        <taxon>Phyllobacteriaceae</taxon>
        <taxon>Mesorhizobium</taxon>
    </lineage>
</organism>
<evidence type="ECO:0000313" key="2">
    <source>
        <dbReference type="Proteomes" id="UP000240259"/>
    </source>
</evidence>
<protein>
    <recommendedName>
        <fullName evidence="3">PAS domain-containing protein</fullName>
    </recommendedName>
</protein>
<dbReference type="EMBL" id="PZJX01000014">
    <property type="protein sequence ID" value="PTE11230.1"/>
    <property type="molecule type" value="Genomic_DNA"/>
</dbReference>
<gene>
    <name evidence="1" type="ORF">C9427_06670</name>
</gene>
<dbReference type="Proteomes" id="UP000240259">
    <property type="component" value="Unassembled WGS sequence"/>
</dbReference>
<reference evidence="1 2" key="1">
    <citation type="submission" date="2018-03" db="EMBL/GenBank/DDBJ databases">
        <title>Genome sequence of the symbiotic type strain Mesorhizobium helmanticense CSLC115NT isolated from Lotus corniculatus nodules.</title>
        <authorList>
            <person name="Sannazzaro A.I."/>
            <person name="Torres Tejerizo G.A."/>
            <person name="Dip D."/>
            <person name="Caballero M."/>
            <person name="Pistorio M."/>
            <person name="Estrella M.J."/>
        </authorList>
    </citation>
    <scope>NUCLEOTIDE SEQUENCE [LARGE SCALE GENOMIC DNA]</scope>
    <source>
        <strain evidence="1 2">CSLC115N</strain>
    </source>
</reference>
<keyword evidence="2" id="KW-1185">Reference proteome</keyword>
<dbReference type="AlphaFoldDB" id="A0A2T4IZZ5"/>
<evidence type="ECO:0000313" key="1">
    <source>
        <dbReference type="EMBL" id="PTE11230.1"/>
    </source>
</evidence>
<name>A0A2T4IZZ5_9HYPH</name>
<accession>A0A2T4IZZ5</accession>
<sequence>MFTGIYEIYCESNRSGKMISHDQCRSAPRRLRSSDLGVASRWVAAKWLDGFRRGTDGASGSVQLAQFGVLEPYLAEAIVLERGADFVFAKWGAALGTLCGGDRSGHKLSALPQPSRGQLRRLCVRAAAEQLPQARHATWALDGRIWQCAMLALPTAGDELSATRLLVALFFAPHPMFAAQPVPRGEALRWRRSSHARRARAILPNS</sequence>